<dbReference type="EMBL" id="CM009757">
    <property type="protein sequence ID" value="PUZ36896.1"/>
    <property type="molecule type" value="Genomic_DNA"/>
</dbReference>
<name>A0A2T7C0N8_9POAL</name>
<evidence type="ECO:0000313" key="2">
    <source>
        <dbReference type="Proteomes" id="UP000244336"/>
    </source>
</evidence>
<sequence>MFDFCRSALKQREGTPSSLHGAHQHIELRFILIFLPKDVGFDLSFLHDIFETLLLKGHVNHTAPRVISETQN</sequence>
<proteinExistence type="predicted"/>
<accession>A0A2T7C0N8</accession>
<dbReference type="AlphaFoldDB" id="A0A2T7C0N8"/>
<organism evidence="1 2">
    <name type="scientific">Panicum hallii var. hallii</name>
    <dbReference type="NCBI Taxonomy" id="1504633"/>
    <lineage>
        <taxon>Eukaryota</taxon>
        <taxon>Viridiplantae</taxon>
        <taxon>Streptophyta</taxon>
        <taxon>Embryophyta</taxon>
        <taxon>Tracheophyta</taxon>
        <taxon>Spermatophyta</taxon>
        <taxon>Magnoliopsida</taxon>
        <taxon>Liliopsida</taxon>
        <taxon>Poales</taxon>
        <taxon>Poaceae</taxon>
        <taxon>PACMAD clade</taxon>
        <taxon>Panicoideae</taxon>
        <taxon>Panicodae</taxon>
        <taxon>Paniceae</taxon>
        <taxon>Panicinae</taxon>
        <taxon>Panicum</taxon>
        <taxon>Panicum sect. Panicum</taxon>
    </lineage>
</organism>
<reference evidence="1 2" key="1">
    <citation type="submission" date="2018-04" db="EMBL/GenBank/DDBJ databases">
        <title>WGS assembly of Panicum hallii var. hallii HAL2.</title>
        <authorList>
            <person name="Lovell J."/>
            <person name="Jenkins J."/>
            <person name="Lowry D."/>
            <person name="Mamidi S."/>
            <person name="Sreedasyam A."/>
            <person name="Weng X."/>
            <person name="Barry K."/>
            <person name="Bonette J."/>
            <person name="Campitelli B."/>
            <person name="Daum C."/>
            <person name="Gordon S."/>
            <person name="Gould B."/>
            <person name="Lipzen A."/>
            <person name="MacQueen A."/>
            <person name="Palacio-Mejia J."/>
            <person name="Plott C."/>
            <person name="Shakirov E."/>
            <person name="Shu S."/>
            <person name="Yoshinaga Y."/>
            <person name="Zane M."/>
            <person name="Rokhsar D."/>
            <person name="Grimwood J."/>
            <person name="Schmutz J."/>
            <person name="Juenger T."/>
        </authorList>
    </citation>
    <scope>NUCLEOTIDE SEQUENCE [LARGE SCALE GENOMIC DNA]</scope>
    <source>
        <strain evidence="2">cv. HAL2</strain>
    </source>
</reference>
<evidence type="ECO:0000313" key="1">
    <source>
        <dbReference type="EMBL" id="PUZ36896.1"/>
    </source>
</evidence>
<dbReference type="Proteomes" id="UP000244336">
    <property type="component" value="Chromosome 9"/>
</dbReference>
<gene>
    <name evidence="1" type="ORF">GQ55_9G073600</name>
</gene>
<protein>
    <submittedName>
        <fullName evidence="1">Uncharacterized protein</fullName>
    </submittedName>
</protein>
<dbReference type="Gramene" id="PUZ36896">
    <property type="protein sequence ID" value="PUZ36896"/>
    <property type="gene ID" value="GQ55_9G073600"/>
</dbReference>
<keyword evidence="2" id="KW-1185">Reference proteome</keyword>